<comment type="catalytic activity">
    <reaction evidence="6">
        <text>NAD(+) + NADPH + H(+)(in) = NADH + NADP(+) + H(+)(out)</text>
        <dbReference type="Rhea" id="RHEA:47992"/>
        <dbReference type="ChEBI" id="CHEBI:15378"/>
        <dbReference type="ChEBI" id="CHEBI:57540"/>
        <dbReference type="ChEBI" id="CHEBI:57783"/>
        <dbReference type="ChEBI" id="CHEBI:57945"/>
        <dbReference type="ChEBI" id="CHEBI:58349"/>
        <dbReference type="EC" id="7.1.1.1"/>
    </reaction>
</comment>
<evidence type="ECO:0000256" key="4">
    <source>
        <dbReference type="ARBA" id="ARBA00022967"/>
    </source>
</evidence>
<dbReference type="PANTHER" id="PTHR10160:SF19">
    <property type="entry name" value="PROTON-TRANSLOCATING NAD(P)(+) TRANSHYDROGENASE"/>
    <property type="match status" value="1"/>
</dbReference>
<dbReference type="CDD" id="cd05304">
    <property type="entry name" value="Rubrum_tdh"/>
    <property type="match status" value="1"/>
</dbReference>
<evidence type="ECO:0000259" key="7">
    <source>
        <dbReference type="SMART" id="SM01002"/>
    </source>
</evidence>
<dbReference type="GO" id="GO:0016491">
    <property type="term" value="F:oxidoreductase activity"/>
    <property type="evidence" value="ECO:0007669"/>
    <property type="project" value="InterPro"/>
</dbReference>
<dbReference type="PANTHER" id="PTHR10160">
    <property type="entry name" value="NAD(P) TRANSHYDROGENASE"/>
    <property type="match status" value="1"/>
</dbReference>
<name>A0A6J6BXE4_9ZZZZ</name>
<dbReference type="AlphaFoldDB" id="A0A6J6BXE4"/>
<dbReference type="Pfam" id="PF05222">
    <property type="entry name" value="AlaDh_PNT_N"/>
    <property type="match status" value="1"/>
</dbReference>
<dbReference type="Gene3D" id="3.40.50.720">
    <property type="entry name" value="NAD(P)-binding Rossmann-like Domain"/>
    <property type="match status" value="2"/>
</dbReference>
<evidence type="ECO:0000256" key="5">
    <source>
        <dbReference type="ARBA" id="ARBA00023027"/>
    </source>
</evidence>
<dbReference type="NCBIfam" id="NF006942">
    <property type="entry name" value="PRK09424.1"/>
    <property type="match status" value="1"/>
</dbReference>
<dbReference type="EMBL" id="CAEZSS010000037">
    <property type="protein sequence ID" value="CAB4542933.1"/>
    <property type="molecule type" value="Genomic_DNA"/>
</dbReference>
<feature type="domain" description="Alanine dehydrogenase/pyridine nucleotide transhydrogenase N-terminal" evidence="8">
    <location>
        <begin position="4"/>
        <end position="137"/>
    </location>
</feature>
<evidence type="ECO:0000256" key="1">
    <source>
        <dbReference type="ARBA" id="ARBA00012943"/>
    </source>
</evidence>
<dbReference type="GO" id="GO:0005886">
    <property type="term" value="C:plasma membrane"/>
    <property type="evidence" value="ECO:0007669"/>
    <property type="project" value="TreeGrafter"/>
</dbReference>
<dbReference type="SMART" id="SM01003">
    <property type="entry name" value="AlaDh_PNT_N"/>
    <property type="match status" value="1"/>
</dbReference>
<evidence type="ECO:0000256" key="2">
    <source>
        <dbReference type="ARBA" id="ARBA00022741"/>
    </source>
</evidence>
<dbReference type="GO" id="GO:0006740">
    <property type="term" value="P:NADPH regeneration"/>
    <property type="evidence" value="ECO:0007669"/>
    <property type="project" value="TreeGrafter"/>
</dbReference>
<dbReference type="EC" id="7.1.1.1" evidence="1"/>
<keyword evidence="5" id="KW-0520">NAD</keyword>
<sequence length="374" mass="38662">MRIAVPKEIKSGEKRVALVPDIISKLTKAGLEVVIETGAGVAAQYSDKQFSDAGAQVKSSDVIAGADVVLSVQPLNPAQMKTLKKGAITISFLSPTTSTDSIEAAISAGVTAISLEMVPRISRAQSMDALTSQALCAGYKASLVAAELSPKFFPLLMTAAGTITPAKVVVLGAGVAGLQAIATAKRLGAVVSAYDVRPASADEVKSMGAKFITLELEALEGAGGYAREMTEERANKQRELLTPYIAAADVLITTAAVPGRTAPRLVTAAMISQMAPGSVVVDLAAESGGNVEGSVAGEIITTSVGVKIWGGKDVPSQLAFHASMLFSRNVVNLLLLMSKSVDGKPTGVIEPDFSDEIIDSATITHNGLKREKVK</sequence>
<evidence type="ECO:0000313" key="9">
    <source>
        <dbReference type="EMBL" id="CAB4542933.1"/>
    </source>
</evidence>
<keyword evidence="2" id="KW-0547">Nucleotide-binding</keyword>
<keyword evidence="3" id="KW-0521">NADP</keyword>
<dbReference type="PROSITE" id="PS00837">
    <property type="entry name" value="ALADH_PNT_2"/>
    <property type="match status" value="1"/>
</dbReference>
<dbReference type="InterPro" id="IPR036291">
    <property type="entry name" value="NAD(P)-bd_dom_sf"/>
</dbReference>
<accession>A0A6J6BXE4</accession>
<feature type="domain" description="Alanine dehydrogenase/pyridine nucleotide transhydrogenase NAD(H)-binding" evidence="7">
    <location>
        <begin position="146"/>
        <end position="310"/>
    </location>
</feature>
<dbReference type="SUPFAM" id="SSF52283">
    <property type="entry name" value="Formate/glycerate dehydrogenase catalytic domain-like"/>
    <property type="match status" value="1"/>
</dbReference>
<evidence type="ECO:0000259" key="8">
    <source>
        <dbReference type="SMART" id="SM01003"/>
    </source>
</evidence>
<organism evidence="9">
    <name type="scientific">freshwater metagenome</name>
    <dbReference type="NCBI Taxonomy" id="449393"/>
    <lineage>
        <taxon>unclassified sequences</taxon>
        <taxon>metagenomes</taxon>
        <taxon>ecological metagenomes</taxon>
    </lineage>
</organism>
<dbReference type="GO" id="GO:0008750">
    <property type="term" value="F:proton-translocating NAD(P)+ transhydrogenase activity"/>
    <property type="evidence" value="ECO:0007669"/>
    <property type="project" value="UniProtKB-EC"/>
</dbReference>
<dbReference type="Pfam" id="PF01262">
    <property type="entry name" value="AlaDh_PNT_C"/>
    <property type="match status" value="1"/>
</dbReference>
<dbReference type="SUPFAM" id="SSF51735">
    <property type="entry name" value="NAD(P)-binding Rossmann-fold domains"/>
    <property type="match status" value="1"/>
</dbReference>
<protein>
    <recommendedName>
        <fullName evidence="1">proton-translocating NAD(P)(+) transhydrogenase</fullName>
        <ecNumber evidence="1">7.1.1.1</ecNumber>
    </recommendedName>
</protein>
<evidence type="ECO:0000256" key="6">
    <source>
        <dbReference type="ARBA" id="ARBA00048202"/>
    </source>
</evidence>
<gene>
    <name evidence="9" type="ORF">UFOPK1505_00298</name>
</gene>
<dbReference type="SMART" id="SM01002">
    <property type="entry name" value="AlaDh_PNT_C"/>
    <property type="match status" value="1"/>
</dbReference>
<dbReference type="InterPro" id="IPR007886">
    <property type="entry name" value="AlaDH/PNT_N"/>
</dbReference>
<keyword evidence="4" id="KW-1278">Translocase</keyword>
<evidence type="ECO:0000256" key="3">
    <source>
        <dbReference type="ARBA" id="ARBA00022857"/>
    </source>
</evidence>
<dbReference type="InterPro" id="IPR008143">
    <property type="entry name" value="Ala_DH/PNT_CS2"/>
</dbReference>
<dbReference type="InterPro" id="IPR007698">
    <property type="entry name" value="AlaDH/PNT_NAD(H)-bd"/>
</dbReference>
<proteinExistence type="predicted"/>
<dbReference type="GO" id="GO:0050661">
    <property type="term" value="F:NADP binding"/>
    <property type="evidence" value="ECO:0007669"/>
    <property type="project" value="TreeGrafter"/>
</dbReference>
<reference evidence="9" key="1">
    <citation type="submission" date="2020-05" db="EMBL/GenBank/DDBJ databases">
        <authorList>
            <person name="Chiriac C."/>
            <person name="Salcher M."/>
            <person name="Ghai R."/>
            <person name="Kavagutti S V."/>
        </authorList>
    </citation>
    <scope>NUCLEOTIDE SEQUENCE</scope>
</reference>